<dbReference type="PANTHER" id="PTHR44145:SF3">
    <property type="entry name" value="DNAJ HOMOLOG SUBFAMILY A MEMBER 3, MITOCHONDRIAL"/>
    <property type="match status" value="1"/>
</dbReference>
<dbReference type="EMBL" id="FRAC01000022">
    <property type="protein sequence ID" value="SHL04093.1"/>
    <property type="molecule type" value="Genomic_DNA"/>
</dbReference>
<dbReference type="InterPro" id="IPR051938">
    <property type="entry name" value="Apopto_cytoskel_mod"/>
</dbReference>
<feature type="compositionally biased region" description="Polar residues" evidence="3">
    <location>
        <begin position="74"/>
        <end position="84"/>
    </location>
</feature>
<name>A0A1M6XDV7_9FIRM</name>
<evidence type="ECO:0000313" key="6">
    <source>
        <dbReference type="Proteomes" id="UP000184386"/>
    </source>
</evidence>
<keyword evidence="6" id="KW-1185">Reference proteome</keyword>
<dbReference type="AlphaFoldDB" id="A0A1M6XDV7"/>
<dbReference type="Pfam" id="PF00226">
    <property type="entry name" value="DnaJ"/>
    <property type="match status" value="1"/>
</dbReference>
<feature type="compositionally biased region" description="Basic and acidic residues" evidence="3">
    <location>
        <begin position="85"/>
        <end position="94"/>
    </location>
</feature>
<dbReference type="Proteomes" id="UP000184386">
    <property type="component" value="Unassembled WGS sequence"/>
</dbReference>
<dbReference type="CDD" id="cd06257">
    <property type="entry name" value="DnaJ"/>
    <property type="match status" value="1"/>
</dbReference>
<evidence type="ECO:0000256" key="2">
    <source>
        <dbReference type="ARBA" id="ARBA00023186"/>
    </source>
</evidence>
<sequence length="145" mass="17586">MEQEKDWYRILEIPDNSNEQEIKAAYRKLVKKYHPDTHARDKNNTEKFNDISEAYRILGNTEKRREYDKRRNQDQNPENSGNTGKEQKRAKEAPDFDFQNMNKNFEEFFGFHPETKDITREDKVKMNKNPLDTTEMFERFMGIKR</sequence>
<organism evidence="5 6">
    <name type="scientific">Anaerocolumna jejuensis DSM 15929</name>
    <dbReference type="NCBI Taxonomy" id="1121322"/>
    <lineage>
        <taxon>Bacteria</taxon>
        <taxon>Bacillati</taxon>
        <taxon>Bacillota</taxon>
        <taxon>Clostridia</taxon>
        <taxon>Lachnospirales</taxon>
        <taxon>Lachnospiraceae</taxon>
        <taxon>Anaerocolumna</taxon>
    </lineage>
</organism>
<dbReference type="STRING" id="1121322.SAMN02745136_03930"/>
<feature type="region of interest" description="Disordered" evidence="3">
    <location>
        <begin position="32"/>
        <end position="97"/>
    </location>
</feature>
<evidence type="ECO:0000256" key="1">
    <source>
        <dbReference type="ARBA" id="ARBA00022705"/>
    </source>
</evidence>
<dbReference type="RefSeq" id="WP_073278558.1">
    <property type="nucleotide sequence ID" value="NZ_FRAC01000022.1"/>
</dbReference>
<accession>A0A1M6XDV7</accession>
<dbReference type="PANTHER" id="PTHR44145">
    <property type="entry name" value="DNAJ HOMOLOG SUBFAMILY A MEMBER 3, MITOCHONDRIAL"/>
    <property type="match status" value="1"/>
</dbReference>
<evidence type="ECO:0000259" key="4">
    <source>
        <dbReference type="PROSITE" id="PS50076"/>
    </source>
</evidence>
<feature type="compositionally biased region" description="Basic and acidic residues" evidence="3">
    <location>
        <begin position="33"/>
        <end position="50"/>
    </location>
</feature>
<keyword evidence="2" id="KW-0143">Chaperone</keyword>
<dbReference type="PRINTS" id="PR00625">
    <property type="entry name" value="JDOMAIN"/>
</dbReference>
<gene>
    <name evidence="5" type="ORF">SAMN02745136_03930</name>
</gene>
<dbReference type="PROSITE" id="PS50076">
    <property type="entry name" value="DNAJ_2"/>
    <property type="match status" value="1"/>
</dbReference>
<dbReference type="SMART" id="SM00271">
    <property type="entry name" value="DnaJ"/>
    <property type="match status" value="1"/>
</dbReference>
<dbReference type="InterPro" id="IPR001623">
    <property type="entry name" value="DnaJ_domain"/>
</dbReference>
<evidence type="ECO:0000256" key="3">
    <source>
        <dbReference type="SAM" id="MobiDB-lite"/>
    </source>
</evidence>
<proteinExistence type="predicted"/>
<keyword evidence="1" id="KW-0235">DNA replication</keyword>
<evidence type="ECO:0000313" key="5">
    <source>
        <dbReference type="EMBL" id="SHL04093.1"/>
    </source>
</evidence>
<dbReference type="Gene3D" id="1.10.287.110">
    <property type="entry name" value="DnaJ domain"/>
    <property type="match status" value="1"/>
</dbReference>
<dbReference type="SUPFAM" id="SSF46565">
    <property type="entry name" value="Chaperone J-domain"/>
    <property type="match status" value="1"/>
</dbReference>
<dbReference type="GO" id="GO:0006260">
    <property type="term" value="P:DNA replication"/>
    <property type="evidence" value="ECO:0007669"/>
    <property type="project" value="UniProtKB-KW"/>
</dbReference>
<feature type="compositionally biased region" description="Basic and acidic residues" evidence="3">
    <location>
        <begin position="61"/>
        <end position="73"/>
    </location>
</feature>
<feature type="domain" description="J" evidence="4">
    <location>
        <begin position="6"/>
        <end position="71"/>
    </location>
</feature>
<protein>
    <submittedName>
        <fullName evidence="5">DnaJ domain-containing protein</fullName>
    </submittedName>
</protein>
<reference evidence="5 6" key="1">
    <citation type="submission" date="2016-11" db="EMBL/GenBank/DDBJ databases">
        <authorList>
            <person name="Jaros S."/>
            <person name="Januszkiewicz K."/>
            <person name="Wedrychowicz H."/>
        </authorList>
    </citation>
    <scope>NUCLEOTIDE SEQUENCE [LARGE SCALE GENOMIC DNA]</scope>
    <source>
        <strain evidence="5 6">DSM 15929</strain>
    </source>
</reference>
<dbReference type="InterPro" id="IPR036869">
    <property type="entry name" value="J_dom_sf"/>
</dbReference>